<dbReference type="InterPro" id="IPR011250">
    <property type="entry name" value="OMP/PagP_B-barrel"/>
</dbReference>
<evidence type="ECO:0000256" key="1">
    <source>
        <dbReference type="SAM" id="MobiDB-lite"/>
    </source>
</evidence>
<keyword evidence="4" id="KW-1185">Reference proteome</keyword>
<evidence type="ECO:0000256" key="2">
    <source>
        <dbReference type="SAM" id="SignalP"/>
    </source>
</evidence>
<dbReference type="EMBL" id="LUKE01000001">
    <property type="protein sequence ID" value="KYG65528.1"/>
    <property type="molecule type" value="Genomic_DNA"/>
</dbReference>
<dbReference type="AlphaFoldDB" id="A0A150WMB4"/>
<evidence type="ECO:0000313" key="3">
    <source>
        <dbReference type="EMBL" id="KYG65528.1"/>
    </source>
</evidence>
<comment type="caution">
    <text evidence="3">The sequence shown here is derived from an EMBL/GenBank/DDBJ whole genome shotgun (WGS) entry which is preliminary data.</text>
</comment>
<accession>A0A150WMB4</accession>
<protein>
    <recommendedName>
        <fullName evidence="5">Outer membrane beta-barrel domain-containing protein</fullName>
    </recommendedName>
</protein>
<feature type="region of interest" description="Disordered" evidence="1">
    <location>
        <begin position="50"/>
        <end position="75"/>
    </location>
</feature>
<keyword evidence="2" id="KW-0732">Signal</keyword>
<proteinExistence type="predicted"/>
<dbReference type="SUPFAM" id="SSF56925">
    <property type="entry name" value="OMPA-like"/>
    <property type="match status" value="1"/>
</dbReference>
<feature type="signal peptide" evidence="2">
    <location>
        <begin position="1"/>
        <end position="19"/>
    </location>
</feature>
<organism evidence="3 4">
    <name type="scientific">Bdellovibrio bacteriovorus</name>
    <dbReference type="NCBI Taxonomy" id="959"/>
    <lineage>
        <taxon>Bacteria</taxon>
        <taxon>Pseudomonadati</taxon>
        <taxon>Bdellovibrionota</taxon>
        <taxon>Bdellovibrionia</taxon>
        <taxon>Bdellovibrionales</taxon>
        <taxon>Pseudobdellovibrionaceae</taxon>
        <taxon>Bdellovibrio</taxon>
    </lineage>
</organism>
<evidence type="ECO:0008006" key="5">
    <source>
        <dbReference type="Google" id="ProtNLM"/>
    </source>
</evidence>
<dbReference type="OrthoDB" id="345640at2"/>
<dbReference type="Proteomes" id="UP000075320">
    <property type="component" value="Unassembled WGS sequence"/>
</dbReference>
<sequence length="271" mass="30211">MRNNLFFLGLLLVPAFALGQTATPKENQNMDLNYKEIDKIEQVLETNFPQVEAPTESKQPSPRPPVRGGQKADFSDVGSSTLYSDLAVIQKNYMPKSGRFQLTAGLVTVPTDVFYLTGGLSLRALYHFNEAWGAELFYNYLSSSARPEIDNISNNNNVSVQNLVSLKSFMGANVYYNFMYGKVSMSDTKVLPFELYNTIGGGNMTNSQNYSSSSVQVGMGGLLSLTRSTALRLDLTWAFYSTKNIVGQDSNENSTFLNLGYSWFFPEPDYR</sequence>
<reference evidence="3 4" key="1">
    <citation type="submission" date="2016-03" db="EMBL/GenBank/DDBJ databases">
        <authorList>
            <person name="Ploux O."/>
        </authorList>
    </citation>
    <scope>NUCLEOTIDE SEQUENCE [LARGE SCALE GENOMIC DNA]</scope>
    <source>
        <strain evidence="3 4">R0</strain>
    </source>
</reference>
<evidence type="ECO:0000313" key="4">
    <source>
        <dbReference type="Proteomes" id="UP000075320"/>
    </source>
</evidence>
<gene>
    <name evidence="3" type="ORF">AZI86_00160</name>
</gene>
<dbReference type="Gene3D" id="2.40.160.20">
    <property type="match status" value="1"/>
</dbReference>
<dbReference type="NCBIfam" id="TIGR04565">
    <property type="entry name" value="OMP_myx_plus"/>
    <property type="match status" value="1"/>
</dbReference>
<name>A0A150WMB4_BDEBC</name>
<dbReference type="InterPro" id="IPR030820">
    <property type="entry name" value="OMP_myx_plus_Proteobacteria"/>
</dbReference>
<feature type="chain" id="PRO_5007572925" description="Outer membrane beta-barrel domain-containing protein" evidence="2">
    <location>
        <begin position="20"/>
        <end position="271"/>
    </location>
</feature>